<accession>A0A830D518</accession>
<dbReference type="Proteomes" id="UP000653305">
    <property type="component" value="Unassembled WGS sequence"/>
</dbReference>
<dbReference type="Gene3D" id="2.40.50.140">
    <property type="entry name" value="Nucleic acid-binding proteins"/>
    <property type="match status" value="1"/>
</dbReference>
<dbReference type="InterPro" id="IPR045021">
    <property type="entry name" value="PSI1/2/3"/>
</dbReference>
<evidence type="ECO:0000313" key="4">
    <source>
        <dbReference type="Proteomes" id="UP000653305"/>
    </source>
</evidence>
<reference evidence="3" key="1">
    <citation type="submission" date="2020-07" db="EMBL/GenBank/DDBJ databases">
        <title>Ethylene signaling mediates host invasion by parasitic plants.</title>
        <authorList>
            <person name="Yoshida S."/>
        </authorList>
    </citation>
    <scope>NUCLEOTIDE SEQUENCE</scope>
    <source>
        <strain evidence="3">Okayama</strain>
    </source>
</reference>
<dbReference type="OrthoDB" id="895915at2759"/>
<comment type="caution">
    <text evidence="3">The sequence shown here is derived from an EMBL/GenBank/DDBJ whole genome shotgun (WGS) entry which is preliminary data.</text>
</comment>
<dbReference type="GO" id="GO:0045927">
    <property type="term" value="P:positive regulation of growth"/>
    <property type="evidence" value="ECO:0007669"/>
    <property type="project" value="InterPro"/>
</dbReference>
<dbReference type="Pfam" id="PF11961">
    <property type="entry name" value="DUF3475"/>
    <property type="match status" value="1"/>
</dbReference>
<dbReference type="PANTHER" id="PTHR31730:SF32">
    <property type="entry name" value="PROTEIN PSK SIMULATOR 1"/>
    <property type="match status" value="1"/>
</dbReference>
<feature type="domain" description="DUF3475" evidence="2">
    <location>
        <begin position="23"/>
        <end position="57"/>
    </location>
</feature>
<dbReference type="InterPro" id="IPR012340">
    <property type="entry name" value="NA-bd_OB-fold"/>
</dbReference>
<evidence type="ECO:0000256" key="1">
    <source>
        <dbReference type="SAM" id="MobiDB-lite"/>
    </source>
</evidence>
<dbReference type="InterPro" id="IPR021864">
    <property type="entry name" value="DUF3475"/>
</dbReference>
<protein>
    <recommendedName>
        <fullName evidence="2">DUF3475 domain-containing protein</fullName>
    </recommendedName>
</protein>
<evidence type="ECO:0000259" key="2">
    <source>
        <dbReference type="Pfam" id="PF11961"/>
    </source>
</evidence>
<keyword evidence="4" id="KW-1185">Reference proteome</keyword>
<feature type="region of interest" description="Disordered" evidence="1">
    <location>
        <begin position="297"/>
        <end position="334"/>
    </location>
</feature>
<dbReference type="AlphaFoldDB" id="A0A830D518"/>
<dbReference type="PANTHER" id="PTHR31730">
    <property type="entry name" value="OS01G0873900 PROTEIN"/>
    <property type="match status" value="1"/>
</dbReference>
<gene>
    <name evidence="3" type="ORF">PHJA_002783000</name>
</gene>
<name>A0A830D518_9LAMI</name>
<sequence>MTNLNLSSGFAFGIATKGISISILAFEVAKTIVKGANLMNSLSHDNIRHLKEAEIDSKCRSAILYILNADGASDYRGLVVYILSLQSIRKQNYGDVIAEVCGCDDICEMERYGVLTKRVTIHLRNVSDAHGPVIIILQYAMVKTFRGVKCLQNSLYASRLMLNAEIPQSMEYMKSVEKISGDVSSRTTMLVMGDMLLSLEFKSIEELDSISEDIYRAYRQPMVGVTPPSGDYDAFPDELDELLEKTFLFKLDLNKYTVKCKHGRVYTVGKLSCDEKIIGPYLEKEFLIKSTVSSIGDSGMKSEFATPSSKRTTKRTVAGVSDAEQPEDEFDTQISSSKTNIRLKALPDQ</sequence>
<proteinExistence type="predicted"/>
<evidence type="ECO:0000313" key="3">
    <source>
        <dbReference type="EMBL" id="GFQ06390.1"/>
    </source>
</evidence>
<dbReference type="EMBL" id="BMAC01001230">
    <property type="protein sequence ID" value="GFQ06390.1"/>
    <property type="molecule type" value="Genomic_DNA"/>
</dbReference>
<organism evidence="3 4">
    <name type="scientific">Phtheirospermum japonicum</name>
    <dbReference type="NCBI Taxonomy" id="374723"/>
    <lineage>
        <taxon>Eukaryota</taxon>
        <taxon>Viridiplantae</taxon>
        <taxon>Streptophyta</taxon>
        <taxon>Embryophyta</taxon>
        <taxon>Tracheophyta</taxon>
        <taxon>Spermatophyta</taxon>
        <taxon>Magnoliopsida</taxon>
        <taxon>eudicotyledons</taxon>
        <taxon>Gunneridae</taxon>
        <taxon>Pentapetalae</taxon>
        <taxon>asterids</taxon>
        <taxon>lamiids</taxon>
        <taxon>Lamiales</taxon>
        <taxon>Orobanchaceae</taxon>
        <taxon>Orobanchaceae incertae sedis</taxon>
        <taxon>Phtheirospermum</taxon>
    </lineage>
</organism>